<dbReference type="Proteomes" id="UP000077266">
    <property type="component" value="Unassembled WGS sequence"/>
</dbReference>
<gene>
    <name evidence="2" type="ORF">EXIGLDRAFT_172209</name>
</gene>
<dbReference type="EMBL" id="KV426094">
    <property type="protein sequence ID" value="KZV88657.1"/>
    <property type="molecule type" value="Genomic_DNA"/>
</dbReference>
<feature type="region of interest" description="Disordered" evidence="1">
    <location>
        <begin position="1"/>
        <end position="41"/>
    </location>
</feature>
<evidence type="ECO:0000313" key="2">
    <source>
        <dbReference type="EMBL" id="KZV88657.1"/>
    </source>
</evidence>
<organism evidence="2 3">
    <name type="scientific">Exidia glandulosa HHB12029</name>
    <dbReference type="NCBI Taxonomy" id="1314781"/>
    <lineage>
        <taxon>Eukaryota</taxon>
        <taxon>Fungi</taxon>
        <taxon>Dikarya</taxon>
        <taxon>Basidiomycota</taxon>
        <taxon>Agaricomycotina</taxon>
        <taxon>Agaricomycetes</taxon>
        <taxon>Auriculariales</taxon>
        <taxon>Exidiaceae</taxon>
        <taxon>Exidia</taxon>
    </lineage>
</organism>
<accession>A0A165FA16</accession>
<keyword evidence="3" id="KW-1185">Reference proteome</keyword>
<proteinExistence type="predicted"/>
<feature type="compositionally biased region" description="Low complexity" evidence="1">
    <location>
        <begin position="20"/>
        <end position="29"/>
    </location>
</feature>
<dbReference type="AlphaFoldDB" id="A0A165FA16"/>
<protein>
    <submittedName>
        <fullName evidence="2">Uncharacterized protein</fullName>
    </submittedName>
</protein>
<evidence type="ECO:0000313" key="3">
    <source>
        <dbReference type="Proteomes" id="UP000077266"/>
    </source>
</evidence>
<dbReference type="InParanoid" id="A0A165FA16"/>
<reference evidence="2 3" key="1">
    <citation type="journal article" date="2016" name="Mol. Biol. Evol.">
        <title>Comparative Genomics of Early-Diverging Mushroom-Forming Fungi Provides Insights into the Origins of Lignocellulose Decay Capabilities.</title>
        <authorList>
            <person name="Nagy L.G."/>
            <person name="Riley R."/>
            <person name="Tritt A."/>
            <person name="Adam C."/>
            <person name="Daum C."/>
            <person name="Floudas D."/>
            <person name="Sun H."/>
            <person name="Yadav J.S."/>
            <person name="Pangilinan J."/>
            <person name="Larsson K.H."/>
            <person name="Matsuura K."/>
            <person name="Barry K."/>
            <person name="Labutti K."/>
            <person name="Kuo R."/>
            <person name="Ohm R.A."/>
            <person name="Bhattacharya S.S."/>
            <person name="Shirouzu T."/>
            <person name="Yoshinaga Y."/>
            <person name="Martin F.M."/>
            <person name="Grigoriev I.V."/>
            <person name="Hibbett D.S."/>
        </authorList>
    </citation>
    <scope>NUCLEOTIDE SEQUENCE [LARGE SCALE GENOMIC DNA]</scope>
    <source>
        <strain evidence="2 3">HHB12029</strain>
    </source>
</reference>
<name>A0A165FA16_EXIGL</name>
<sequence length="58" mass="6611">MYLQYLGVEETDDEERRSETATARESASSYEAMGNSNHMKRTEVEEAVTQTSMYAVQV</sequence>
<evidence type="ECO:0000256" key="1">
    <source>
        <dbReference type="SAM" id="MobiDB-lite"/>
    </source>
</evidence>